<evidence type="ECO:0008006" key="3">
    <source>
        <dbReference type="Google" id="ProtNLM"/>
    </source>
</evidence>
<dbReference type="EMBL" id="QXFM01000107">
    <property type="protein sequence ID" value="RIV84134.1"/>
    <property type="molecule type" value="Genomic_DNA"/>
</dbReference>
<evidence type="ECO:0000313" key="1">
    <source>
        <dbReference type="EMBL" id="RIV84134.1"/>
    </source>
</evidence>
<evidence type="ECO:0000313" key="2">
    <source>
        <dbReference type="Proteomes" id="UP000265366"/>
    </source>
</evidence>
<dbReference type="OrthoDB" id="7190399at2"/>
<accession>A0A3A1P510</accession>
<protein>
    <recommendedName>
        <fullName evidence="3">XRE family transcriptional regulator</fullName>
    </recommendedName>
</protein>
<sequence>MATISPEEFSRLRRALPTVTQEGVMQTYRISQHSWYKLRDGKPVKQSVIDRMRARYAELTQ</sequence>
<dbReference type="AlphaFoldDB" id="A0A3A1P510"/>
<proteinExistence type="predicted"/>
<comment type="caution">
    <text evidence="1">The sequence shown here is derived from an EMBL/GenBank/DDBJ whole genome shotgun (WGS) entry which is preliminary data.</text>
</comment>
<keyword evidence="2" id="KW-1185">Reference proteome</keyword>
<organism evidence="1 2">
    <name type="scientific">Aurantiacibacter xanthus</name>
    <dbReference type="NCBI Taxonomy" id="1784712"/>
    <lineage>
        <taxon>Bacteria</taxon>
        <taxon>Pseudomonadati</taxon>
        <taxon>Pseudomonadota</taxon>
        <taxon>Alphaproteobacteria</taxon>
        <taxon>Sphingomonadales</taxon>
        <taxon>Erythrobacteraceae</taxon>
        <taxon>Aurantiacibacter</taxon>
    </lineage>
</organism>
<reference evidence="1 2" key="1">
    <citation type="submission" date="2018-08" db="EMBL/GenBank/DDBJ databases">
        <title>Erythrobacter zhengii sp.nov., a bacterium isolated from deep-sea sediment.</title>
        <authorList>
            <person name="Fang C."/>
            <person name="Wu Y.-H."/>
            <person name="Sun C."/>
            <person name="Wang H."/>
            <person name="Cheng H."/>
            <person name="Meng F.-X."/>
            <person name="Wang C.-S."/>
            <person name="Xu X.-W."/>
        </authorList>
    </citation>
    <scope>NUCLEOTIDE SEQUENCE [LARGE SCALE GENOMIC DNA]</scope>
    <source>
        <strain evidence="1 2">CCTCC AB 2015396</strain>
    </source>
</reference>
<name>A0A3A1P510_9SPHN</name>
<gene>
    <name evidence="1" type="ORF">D2V17_11995</name>
</gene>
<dbReference type="Proteomes" id="UP000265366">
    <property type="component" value="Unassembled WGS sequence"/>
</dbReference>